<sequence>MIYFFNRSTLILFAIFLCTIVFVNANSQLAFGQEERPPVEVGVYVVRQEPLILTTELPGRTSAFLIAEVRPQVSGIVQARLYTEGSEVKAGQVLYQIDPASYQAVYDSAKANLARAVANLNAAKPKAKRYKELLQSKAISNQDYDDVMSAYNQSEAEVGVAKAALESAKINLSYTKITAPISGRTGKSEVTAGALVTANQTNALVTIQKIDPIYVDITQASTAMLRLKRALASGKLVSVADNAQKAKVRLLYEDGTPYEHEGTLQFSDVTVDPASSAITLRAIFPNPNQDLLPGMYVRAILEEGTDEKAILAPQQGINRDNKGNSIALVVNKQGVVEARMLKILKNIGNRSVVSEGLNDGDQLIVEGFQKVRPGAKAIAVPASDAVYKAMQKK</sequence>
<dbReference type="InterPro" id="IPR058625">
    <property type="entry name" value="MdtA-like_BSH"/>
</dbReference>
<feature type="domain" description="Multidrug resistance protein MdtA-like C-terminal permuted SH3" evidence="6">
    <location>
        <begin position="309"/>
        <end position="370"/>
    </location>
</feature>
<dbReference type="GO" id="GO:0005886">
    <property type="term" value="C:plasma membrane"/>
    <property type="evidence" value="ECO:0007669"/>
    <property type="project" value="TreeGrafter"/>
</dbReference>
<comment type="subcellular location">
    <subcellularLocation>
        <location evidence="1">Cell envelope</location>
    </subcellularLocation>
</comment>
<reference evidence="7 8" key="1">
    <citation type="submission" date="2016-12" db="EMBL/GenBank/DDBJ databases">
        <authorList>
            <person name="Song W.-J."/>
            <person name="Kurnit D.M."/>
        </authorList>
    </citation>
    <scope>NUCLEOTIDE SEQUENCE [LARGE SCALE GENOMIC DNA]</scope>
    <source>
        <strain evidence="7 8">DSM 11393</strain>
    </source>
</reference>
<organism evidence="7 8">
    <name type="scientific">Desulfovibrio litoralis DSM 11393</name>
    <dbReference type="NCBI Taxonomy" id="1121455"/>
    <lineage>
        <taxon>Bacteria</taxon>
        <taxon>Pseudomonadati</taxon>
        <taxon>Thermodesulfobacteriota</taxon>
        <taxon>Desulfovibrionia</taxon>
        <taxon>Desulfovibrionales</taxon>
        <taxon>Desulfovibrionaceae</taxon>
        <taxon>Desulfovibrio</taxon>
    </lineage>
</organism>
<dbReference type="Pfam" id="PF25876">
    <property type="entry name" value="HH_MFP_RND"/>
    <property type="match status" value="1"/>
</dbReference>
<feature type="domain" description="Multidrug resistance protein MdtA-like alpha-helical hairpin" evidence="3">
    <location>
        <begin position="106"/>
        <end position="175"/>
    </location>
</feature>
<dbReference type="NCBIfam" id="TIGR01730">
    <property type="entry name" value="RND_mfp"/>
    <property type="match status" value="1"/>
</dbReference>
<dbReference type="InterPro" id="IPR058624">
    <property type="entry name" value="MdtA-like_HH"/>
</dbReference>
<proteinExistence type="inferred from homology"/>
<dbReference type="SUPFAM" id="SSF111369">
    <property type="entry name" value="HlyD-like secretion proteins"/>
    <property type="match status" value="1"/>
</dbReference>
<evidence type="ECO:0000259" key="5">
    <source>
        <dbReference type="Pfam" id="PF25944"/>
    </source>
</evidence>
<feature type="domain" description="Multidrug resistance protein MdtA-like barrel-sandwich hybrid" evidence="4">
    <location>
        <begin position="66"/>
        <end position="208"/>
    </location>
</feature>
<dbReference type="OrthoDB" id="9772050at2"/>
<comment type="similarity">
    <text evidence="2">Belongs to the membrane fusion protein (MFP) (TC 8.A.1) family.</text>
</comment>
<dbReference type="InterPro" id="IPR058627">
    <property type="entry name" value="MdtA-like_C"/>
</dbReference>
<dbReference type="Gene3D" id="2.40.420.20">
    <property type="match status" value="1"/>
</dbReference>
<dbReference type="Pfam" id="PF25967">
    <property type="entry name" value="RND-MFP_C"/>
    <property type="match status" value="1"/>
</dbReference>
<dbReference type="STRING" id="1121455.SAMN02745728_01623"/>
<evidence type="ECO:0000256" key="1">
    <source>
        <dbReference type="ARBA" id="ARBA00004196"/>
    </source>
</evidence>
<dbReference type="PANTHER" id="PTHR30158:SF3">
    <property type="entry name" value="MULTIDRUG EFFLUX PUMP SUBUNIT ACRA-RELATED"/>
    <property type="match status" value="1"/>
</dbReference>
<evidence type="ECO:0000259" key="4">
    <source>
        <dbReference type="Pfam" id="PF25917"/>
    </source>
</evidence>
<dbReference type="Gene3D" id="1.10.287.470">
    <property type="entry name" value="Helix hairpin bin"/>
    <property type="match status" value="1"/>
</dbReference>
<feature type="domain" description="Multidrug resistance protein MdtA-like beta-barrel" evidence="5">
    <location>
        <begin position="212"/>
        <end position="304"/>
    </location>
</feature>
<evidence type="ECO:0000259" key="3">
    <source>
        <dbReference type="Pfam" id="PF25876"/>
    </source>
</evidence>
<dbReference type="Gene3D" id="2.40.30.170">
    <property type="match status" value="1"/>
</dbReference>
<dbReference type="InterPro" id="IPR006143">
    <property type="entry name" value="RND_pump_MFP"/>
</dbReference>
<dbReference type="RefSeq" id="WP_072697312.1">
    <property type="nucleotide sequence ID" value="NZ_FRDI01000007.1"/>
</dbReference>
<protein>
    <submittedName>
        <fullName evidence="7">Membrane fusion protein, multidrug efflux system</fullName>
    </submittedName>
</protein>
<evidence type="ECO:0000256" key="2">
    <source>
        <dbReference type="ARBA" id="ARBA00009477"/>
    </source>
</evidence>
<evidence type="ECO:0000313" key="7">
    <source>
        <dbReference type="EMBL" id="SHN66347.1"/>
    </source>
</evidence>
<gene>
    <name evidence="7" type="ORF">SAMN02745728_01623</name>
</gene>
<accession>A0A1M7T6L3</accession>
<dbReference type="AlphaFoldDB" id="A0A1M7T6L3"/>
<dbReference type="EMBL" id="FRDI01000007">
    <property type="protein sequence ID" value="SHN66347.1"/>
    <property type="molecule type" value="Genomic_DNA"/>
</dbReference>
<evidence type="ECO:0000313" key="8">
    <source>
        <dbReference type="Proteomes" id="UP000186469"/>
    </source>
</evidence>
<dbReference type="InterPro" id="IPR058626">
    <property type="entry name" value="MdtA-like_b-barrel"/>
</dbReference>
<dbReference type="GO" id="GO:0022857">
    <property type="term" value="F:transmembrane transporter activity"/>
    <property type="evidence" value="ECO:0007669"/>
    <property type="project" value="InterPro"/>
</dbReference>
<dbReference type="GO" id="GO:0030313">
    <property type="term" value="C:cell envelope"/>
    <property type="evidence" value="ECO:0007669"/>
    <property type="project" value="UniProtKB-SubCell"/>
</dbReference>
<dbReference type="Gene3D" id="2.40.50.100">
    <property type="match status" value="1"/>
</dbReference>
<keyword evidence="8" id="KW-1185">Reference proteome</keyword>
<dbReference type="Pfam" id="PF25944">
    <property type="entry name" value="Beta-barrel_RND"/>
    <property type="match status" value="1"/>
</dbReference>
<dbReference type="Pfam" id="PF25917">
    <property type="entry name" value="BSH_RND"/>
    <property type="match status" value="1"/>
</dbReference>
<dbReference type="GO" id="GO:0046677">
    <property type="term" value="P:response to antibiotic"/>
    <property type="evidence" value="ECO:0007669"/>
    <property type="project" value="TreeGrafter"/>
</dbReference>
<name>A0A1M7T6L3_9BACT</name>
<dbReference type="FunFam" id="2.40.420.20:FF:000001">
    <property type="entry name" value="Efflux RND transporter periplasmic adaptor subunit"/>
    <property type="match status" value="1"/>
</dbReference>
<dbReference type="Proteomes" id="UP000186469">
    <property type="component" value="Unassembled WGS sequence"/>
</dbReference>
<evidence type="ECO:0000259" key="6">
    <source>
        <dbReference type="Pfam" id="PF25967"/>
    </source>
</evidence>
<dbReference type="PANTHER" id="PTHR30158">
    <property type="entry name" value="ACRA/E-RELATED COMPONENT OF DRUG EFFLUX TRANSPORTER"/>
    <property type="match status" value="1"/>
</dbReference>